<name>A0A6G1HLR9_9PEZI</name>
<feature type="region of interest" description="Disordered" evidence="1">
    <location>
        <begin position="102"/>
        <end position="145"/>
    </location>
</feature>
<accession>A0A6G1HLR9</accession>
<organism evidence="2 3">
    <name type="scientific">Trichodelitschia bisporula</name>
    <dbReference type="NCBI Taxonomy" id="703511"/>
    <lineage>
        <taxon>Eukaryota</taxon>
        <taxon>Fungi</taxon>
        <taxon>Dikarya</taxon>
        <taxon>Ascomycota</taxon>
        <taxon>Pezizomycotina</taxon>
        <taxon>Dothideomycetes</taxon>
        <taxon>Dothideomycetes incertae sedis</taxon>
        <taxon>Phaeotrichales</taxon>
        <taxon>Phaeotrichaceae</taxon>
        <taxon>Trichodelitschia</taxon>
    </lineage>
</organism>
<evidence type="ECO:0000256" key="1">
    <source>
        <dbReference type="SAM" id="MobiDB-lite"/>
    </source>
</evidence>
<dbReference type="AlphaFoldDB" id="A0A6G1HLR9"/>
<evidence type="ECO:0000313" key="3">
    <source>
        <dbReference type="Proteomes" id="UP000799640"/>
    </source>
</evidence>
<reference evidence="2" key="1">
    <citation type="journal article" date="2020" name="Stud. Mycol.">
        <title>101 Dothideomycetes genomes: a test case for predicting lifestyles and emergence of pathogens.</title>
        <authorList>
            <person name="Haridas S."/>
            <person name="Albert R."/>
            <person name="Binder M."/>
            <person name="Bloem J."/>
            <person name="Labutti K."/>
            <person name="Salamov A."/>
            <person name="Andreopoulos B."/>
            <person name="Baker S."/>
            <person name="Barry K."/>
            <person name="Bills G."/>
            <person name="Bluhm B."/>
            <person name="Cannon C."/>
            <person name="Castanera R."/>
            <person name="Culley D."/>
            <person name="Daum C."/>
            <person name="Ezra D."/>
            <person name="Gonzalez J."/>
            <person name="Henrissat B."/>
            <person name="Kuo A."/>
            <person name="Liang C."/>
            <person name="Lipzen A."/>
            <person name="Lutzoni F."/>
            <person name="Magnuson J."/>
            <person name="Mondo S."/>
            <person name="Nolan M."/>
            <person name="Ohm R."/>
            <person name="Pangilinan J."/>
            <person name="Park H.-J."/>
            <person name="Ramirez L."/>
            <person name="Alfaro M."/>
            <person name="Sun H."/>
            <person name="Tritt A."/>
            <person name="Yoshinaga Y."/>
            <person name="Zwiers L.-H."/>
            <person name="Turgeon B."/>
            <person name="Goodwin S."/>
            <person name="Spatafora J."/>
            <person name="Crous P."/>
            <person name="Grigoriev I."/>
        </authorList>
    </citation>
    <scope>NUCLEOTIDE SEQUENCE</scope>
    <source>
        <strain evidence="2">CBS 262.69</strain>
    </source>
</reference>
<protein>
    <submittedName>
        <fullName evidence="2">Uncharacterized protein</fullName>
    </submittedName>
</protein>
<dbReference type="Proteomes" id="UP000799640">
    <property type="component" value="Unassembled WGS sequence"/>
</dbReference>
<proteinExistence type="predicted"/>
<gene>
    <name evidence="2" type="ORF">EJ06DRAFT_524646</name>
</gene>
<evidence type="ECO:0000313" key="2">
    <source>
        <dbReference type="EMBL" id="KAF2396705.1"/>
    </source>
</evidence>
<sequence length="145" mass="16031">MNAAYVIDMKNLHHELRVWLVKQLSSELKAKIWMERFFDIPTAPALFAKIKNEMLRLILVKAPRATVGVSPAPRSSSGRSIVPTKGIAASLDTARELASASTHAGIEAASKRRKKDASNWADEPSKKSKSYVPPTYPEGWVAFAR</sequence>
<dbReference type="EMBL" id="ML996706">
    <property type="protein sequence ID" value="KAF2396705.1"/>
    <property type="molecule type" value="Genomic_DNA"/>
</dbReference>
<keyword evidence="3" id="KW-1185">Reference proteome</keyword>